<keyword evidence="2" id="KW-1185">Reference proteome</keyword>
<dbReference type="Proteomes" id="UP001333710">
    <property type="component" value="Chromosome"/>
</dbReference>
<evidence type="ECO:0008006" key="3">
    <source>
        <dbReference type="Google" id="ProtNLM"/>
    </source>
</evidence>
<name>A0AA48KQZ3_9ALTE</name>
<evidence type="ECO:0000313" key="1">
    <source>
        <dbReference type="EMBL" id="BDX04924.1"/>
    </source>
</evidence>
<reference evidence="1" key="1">
    <citation type="submission" date="2023-01" db="EMBL/GenBank/DDBJ databases">
        <title>Complete genome sequence of Planctobacterium marinum strain Dej080120_11.</title>
        <authorList>
            <person name="Ueki S."/>
            <person name="Maruyama F."/>
        </authorList>
    </citation>
    <scope>NUCLEOTIDE SEQUENCE</scope>
    <source>
        <strain evidence="1">Dej080120_11</strain>
    </source>
</reference>
<dbReference type="PROSITE" id="PS51257">
    <property type="entry name" value="PROKAR_LIPOPROTEIN"/>
    <property type="match status" value="1"/>
</dbReference>
<protein>
    <recommendedName>
        <fullName evidence="3">Lipoprotein</fullName>
    </recommendedName>
</protein>
<dbReference type="AlphaFoldDB" id="A0AA48KQZ3"/>
<evidence type="ECO:0000313" key="2">
    <source>
        <dbReference type="Proteomes" id="UP001333710"/>
    </source>
</evidence>
<proteinExistence type="predicted"/>
<dbReference type="KEGG" id="pmaw:MACH26_04450"/>
<organism evidence="1 2">
    <name type="scientific">Planctobacterium marinum</name>
    <dbReference type="NCBI Taxonomy" id="1631968"/>
    <lineage>
        <taxon>Bacteria</taxon>
        <taxon>Pseudomonadati</taxon>
        <taxon>Pseudomonadota</taxon>
        <taxon>Gammaproteobacteria</taxon>
        <taxon>Alteromonadales</taxon>
        <taxon>Alteromonadaceae</taxon>
        <taxon>Planctobacterium</taxon>
    </lineage>
</organism>
<sequence length="232" mass="25000">MQRYLFIPAAVWLLSGCDADDITLVTTPQPVTINTDFNDGEQGWSAGFSDYPVADADIYELESGIADLPDDSGQQGFRLKGMNRSDDLFMYLKGEVIRLSPNTNYTVHGSITFLSNAGVDCIGIGGSPGESVYMKLGASEIEPEQVDFYLNIDKGQQSQSGNDAIVIGNVAAQDASCDGNTFGSKTITVALEDGFEIQSSTEGTFWLMVGTDSGYEGLTDLYYTEINLTLTP</sequence>
<dbReference type="EMBL" id="AP027272">
    <property type="protein sequence ID" value="BDX04924.1"/>
    <property type="molecule type" value="Genomic_DNA"/>
</dbReference>
<accession>A0AA48KQZ3</accession>
<gene>
    <name evidence="1" type="ORF">MACH26_04450</name>
</gene>
<dbReference type="RefSeq" id="WP_338290809.1">
    <property type="nucleotide sequence ID" value="NZ_AP027272.1"/>
</dbReference>